<protein>
    <submittedName>
        <fullName evidence="2">Serpentine receptor class gamma</fullName>
    </submittedName>
</protein>
<dbReference type="Proteomes" id="UP000095286">
    <property type="component" value="Unplaced"/>
</dbReference>
<proteinExistence type="predicted"/>
<accession>A0AC35UG61</accession>
<organism evidence="1 2">
    <name type="scientific">Rhabditophanes sp. KR3021</name>
    <dbReference type="NCBI Taxonomy" id="114890"/>
    <lineage>
        <taxon>Eukaryota</taxon>
        <taxon>Metazoa</taxon>
        <taxon>Ecdysozoa</taxon>
        <taxon>Nematoda</taxon>
        <taxon>Chromadorea</taxon>
        <taxon>Rhabditida</taxon>
        <taxon>Tylenchina</taxon>
        <taxon>Panagrolaimomorpha</taxon>
        <taxon>Strongyloidoidea</taxon>
        <taxon>Alloionematidae</taxon>
        <taxon>Rhabditophanes</taxon>
    </lineage>
</organism>
<evidence type="ECO:0000313" key="1">
    <source>
        <dbReference type="Proteomes" id="UP000095286"/>
    </source>
</evidence>
<reference evidence="2" key="1">
    <citation type="submission" date="2016-11" db="UniProtKB">
        <authorList>
            <consortium name="WormBaseParasite"/>
        </authorList>
    </citation>
    <scope>IDENTIFICATION</scope>
    <source>
        <strain evidence="2">KR3021</strain>
    </source>
</reference>
<evidence type="ECO:0000313" key="2">
    <source>
        <dbReference type="WBParaSite" id="RSKR_0001125050.1"/>
    </source>
</evidence>
<dbReference type="WBParaSite" id="RSKR_0001125050.1">
    <property type="protein sequence ID" value="RSKR_0001125050.1"/>
    <property type="gene ID" value="RSKR_0001125050"/>
</dbReference>
<name>A0AC35UG61_9BILA</name>
<sequence>MTVWNVIYLKQFNWDNGKKARLEKMLFLYSFRSFVAILAIEAFFAMRFIAGITFNETLGQFALAYYAYGADIALLTDIPFYLLCTESVRNRFFLFLTFRLGAANRLLASTTRAGSNAHFTRFRTVIKPSLK</sequence>